<name>A0ABT2NHC0_9RHOB</name>
<dbReference type="Pfam" id="PF04577">
    <property type="entry name" value="Glyco_transf_61"/>
    <property type="match status" value="1"/>
</dbReference>
<comment type="caution">
    <text evidence="2">The sequence shown here is derived from an EMBL/GenBank/DDBJ whole genome shotgun (WGS) entry which is preliminary data.</text>
</comment>
<reference evidence="3" key="1">
    <citation type="submission" date="2023-07" db="EMBL/GenBank/DDBJ databases">
        <title>Defluviimonas sediminis sp. nov., isolated from mangrove sediment.</title>
        <authorList>
            <person name="Liu L."/>
            <person name="Li J."/>
            <person name="Huang Y."/>
            <person name="Pan J."/>
            <person name="Li M."/>
        </authorList>
    </citation>
    <scope>NUCLEOTIDE SEQUENCE [LARGE SCALE GENOMIC DNA]</scope>
    <source>
        <strain evidence="3">FT324</strain>
    </source>
</reference>
<protein>
    <submittedName>
        <fullName evidence="2">Glycosyltransferase family 61 protein</fullName>
    </submittedName>
</protein>
<keyword evidence="3" id="KW-1185">Reference proteome</keyword>
<evidence type="ECO:0000259" key="1">
    <source>
        <dbReference type="Pfam" id="PF04577"/>
    </source>
</evidence>
<proteinExistence type="predicted"/>
<dbReference type="InterPro" id="IPR049625">
    <property type="entry name" value="Glyco_transf_61_cat"/>
</dbReference>
<gene>
    <name evidence="2" type="ORF">N5I32_02195</name>
</gene>
<dbReference type="EMBL" id="JAOCQF010000001">
    <property type="protein sequence ID" value="MCT8328316.1"/>
    <property type="molecule type" value="Genomic_DNA"/>
</dbReference>
<sequence>MLIHSAFLGWGWRRLVRGRNATIAEVAADSWEVSPGDEATIPPALYPEGALERIRGLSPWRDWAAEKTLIEGAVVRHQPTRAFLIEDVVAAGPFLYRGPWKERIGAEAMPSAVKSAPGWQEIDEAQLAVTLTGADYFGNFLLDSFPLELIPPAGATRIGAPGKVYRHAPGYRDLLALPEPAMAGNARIRRLTVYQDFAQNAFKEARYRTLRERLRLRLGRPSTGPGVFLARGDDGEPRRLTNEAALCEMLAARGFDILEPSGLAPEEISRRLLGAPIVIAVEGSHLSHAIYSLADDGAFLVIQPPDRFAMPYKEFADRMGMRFGFVVAEPAEGGFVADAGEILSMVERLT</sequence>
<feature type="domain" description="Glycosyltransferase 61 catalytic" evidence="1">
    <location>
        <begin position="137"/>
        <end position="291"/>
    </location>
</feature>
<evidence type="ECO:0000313" key="3">
    <source>
        <dbReference type="Proteomes" id="UP001205601"/>
    </source>
</evidence>
<evidence type="ECO:0000313" key="2">
    <source>
        <dbReference type="EMBL" id="MCT8328316.1"/>
    </source>
</evidence>
<organism evidence="2 3">
    <name type="scientific">Albidovulum sediminis</name>
    <dbReference type="NCBI Taxonomy" id="3066345"/>
    <lineage>
        <taxon>Bacteria</taxon>
        <taxon>Pseudomonadati</taxon>
        <taxon>Pseudomonadota</taxon>
        <taxon>Alphaproteobacteria</taxon>
        <taxon>Rhodobacterales</taxon>
        <taxon>Paracoccaceae</taxon>
        <taxon>Albidovulum</taxon>
    </lineage>
</organism>
<dbReference type="Proteomes" id="UP001205601">
    <property type="component" value="Unassembled WGS sequence"/>
</dbReference>
<dbReference type="RefSeq" id="WP_261493750.1">
    <property type="nucleotide sequence ID" value="NZ_JAOCQF010000001.1"/>
</dbReference>
<accession>A0ABT2NHC0</accession>